<evidence type="ECO:0000256" key="1">
    <source>
        <dbReference type="ARBA" id="ARBA00009320"/>
    </source>
</evidence>
<proteinExistence type="inferred from homology"/>
<dbReference type="AlphaFoldDB" id="A0A381RF98"/>
<name>A0A381RF98_9ZZZZ</name>
<dbReference type="InterPro" id="IPR043132">
    <property type="entry name" value="BCAT-like_C"/>
</dbReference>
<dbReference type="Gene3D" id="3.20.10.10">
    <property type="entry name" value="D-amino Acid Aminotransferase, subunit A, domain 2"/>
    <property type="match status" value="1"/>
</dbReference>
<dbReference type="SUPFAM" id="SSF56752">
    <property type="entry name" value="D-aminoacid aminotransferase-like PLP-dependent enzymes"/>
    <property type="match status" value="1"/>
</dbReference>
<dbReference type="PANTHER" id="PTHR42743:SF11">
    <property type="entry name" value="AMINODEOXYCHORISMATE LYASE"/>
    <property type="match status" value="1"/>
</dbReference>
<gene>
    <name evidence="2" type="ORF">METZ01_LOCUS43326</name>
</gene>
<accession>A0A381RF98</accession>
<sequence length="278" mass="32113">MINYNGNIKDQALDHFNNRGFLFGDSIFETIKVVDNKIIYWEEHYLRLMSSMRILRIQIPSLYTPDFFEEEIRKTNLKIDSFFNGRVRLTIFRTKGGGYLPGSNDPIFVINSKKTDQKLFNVNLQPYKVDLFKDYQIQSNLISNLKTNNRVVNVIGSIYAKENDLENSILLNDQKFVAQFSNGNIFVIKDSLVKTPTISSGCLNGVMRNKIIELINKLPNLEIEEKDFSPYELISSDEIWVSNSISGIIPVTEYRKKLFSNKVAITILNYLNKQIVKS</sequence>
<evidence type="ECO:0008006" key="3">
    <source>
        <dbReference type="Google" id="ProtNLM"/>
    </source>
</evidence>
<dbReference type="Gene3D" id="3.30.470.10">
    <property type="match status" value="1"/>
</dbReference>
<evidence type="ECO:0000313" key="2">
    <source>
        <dbReference type="EMBL" id="SUZ90472.1"/>
    </source>
</evidence>
<dbReference type="InterPro" id="IPR043131">
    <property type="entry name" value="BCAT-like_N"/>
</dbReference>
<dbReference type="GO" id="GO:0003824">
    <property type="term" value="F:catalytic activity"/>
    <property type="evidence" value="ECO:0007669"/>
    <property type="project" value="InterPro"/>
</dbReference>
<dbReference type="Pfam" id="PF01063">
    <property type="entry name" value="Aminotran_4"/>
    <property type="match status" value="1"/>
</dbReference>
<comment type="similarity">
    <text evidence="1">Belongs to the class-IV pyridoxal-phosphate-dependent aminotransferase family.</text>
</comment>
<dbReference type="CDD" id="cd00449">
    <property type="entry name" value="PLPDE_IV"/>
    <property type="match status" value="1"/>
</dbReference>
<dbReference type="InterPro" id="IPR001544">
    <property type="entry name" value="Aminotrans_IV"/>
</dbReference>
<dbReference type="GO" id="GO:0046394">
    <property type="term" value="P:carboxylic acid biosynthetic process"/>
    <property type="evidence" value="ECO:0007669"/>
    <property type="project" value="UniProtKB-ARBA"/>
</dbReference>
<reference evidence="2" key="1">
    <citation type="submission" date="2018-05" db="EMBL/GenBank/DDBJ databases">
        <authorList>
            <person name="Lanie J.A."/>
            <person name="Ng W.-L."/>
            <person name="Kazmierczak K.M."/>
            <person name="Andrzejewski T.M."/>
            <person name="Davidsen T.M."/>
            <person name="Wayne K.J."/>
            <person name="Tettelin H."/>
            <person name="Glass J.I."/>
            <person name="Rusch D."/>
            <person name="Podicherti R."/>
            <person name="Tsui H.-C.T."/>
            <person name="Winkler M.E."/>
        </authorList>
    </citation>
    <scope>NUCLEOTIDE SEQUENCE</scope>
</reference>
<dbReference type="PANTHER" id="PTHR42743">
    <property type="entry name" value="AMINO-ACID AMINOTRANSFERASE"/>
    <property type="match status" value="1"/>
</dbReference>
<protein>
    <recommendedName>
        <fullName evidence="3">Aminotransferase class IV</fullName>
    </recommendedName>
</protein>
<dbReference type="InterPro" id="IPR036038">
    <property type="entry name" value="Aminotransferase-like"/>
</dbReference>
<dbReference type="EMBL" id="UINC01001897">
    <property type="protein sequence ID" value="SUZ90472.1"/>
    <property type="molecule type" value="Genomic_DNA"/>
</dbReference>
<organism evidence="2">
    <name type="scientific">marine metagenome</name>
    <dbReference type="NCBI Taxonomy" id="408172"/>
    <lineage>
        <taxon>unclassified sequences</taxon>
        <taxon>metagenomes</taxon>
        <taxon>ecological metagenomes</taxon>
    </lineage>
</organism>
<dbReference type="InterPro" id="IPR050571">
    <property type="entry name" value="Class-IV_PLP-Dep_Aminotrnsfr"/>
</dbReference>